<dbReference type="GO" id="GO:0005509">
    <property type="term" value="F:calcium ion binding"/>
    <property type="evidence" value="ECO:0007669"/>
    <property type="project" value="InterPro"/>
</dbReference>
<evidence type="ECO:0000313" key="2">
    <source>
        <dbReference type="EMBL" id="GAH34513.1"/>
    </source>
</evidence>
<dbReference type="InterPro" id="IPR036439">
    <property type="entry name" value="Dockerin_dom_sf"/>
</dbReference>
<dbReference type="SUPFAM" id="SSF54001">
    <property type="entry name" value="Cysteine proteinases"/>
    <property type="match status" value="1"/>
</dbReference>
<evidence type="ECO:0000259" key="1">
    <source>
        <dbReference type="PROSITE" id="PS50222"/>
    </source>
</evidence>
<dbReference type="Pfam" id="PF18560">
    <property type="entry name" value="Lectin_like"/>
    <property type="match status" value="1"/>
</dbReference>
<name>X1GNF4_9ZZZZ</name>
<gene>
    <name evidence="2" type="ORF">S03H2_10315</name>
</gene>
<reference evidence="2" key="1">
    <citation type="journal article" date="2014" name="Front. Microbiol.">
        <title>High frequency of phylogenetically diverse reductive dehalogenase-homologous genes in deep subseafloor sedimentary metagenomes.</title>
        <authorList>
            <person name="Kawai M."/>
            <person name="Futagami T."/>
            <person name="Toyoda A."/>
            <person name="Takaki Y."/>
            <person name="Nishi S."/>
            <person name="Hori S."/>
            <person name="Arai W."/>
            <person name="Tsubouchi T."/>
            <person name="Morono Y."/>
            <person name="Uchiyama I."/>
            <person name="Ito T."/>
            <person name="Fujiyama A."/>
            <person name="Inagaki F."/>
            <person name="Takami H."/>
        </authorList>
    </citation>
    <scope>NUCLEOTIDE SEQUENCE</scope>
    <source>
        <strain evidence="2">Expedition CK06-06</strain>
    </source>
</reference>
<protein>
    <recommendedName>
        <fullName evidence="1">EF-hand domain-containing protein</fullName>
    </recommendedName>
</protein>
<dbReference type="InterPro" id="IPR018247">
    <property type="entry name" value="EF_Hand_1_Ca_BS"/>
</dbReference>
<sequence length="249" mass="27024">SWGTAFGDDGYFYLCYGSANMEGVASYRYKGYDANEIVYYWDEAGLVACAGYDTSAWMASVFTSGQDGNLTHVDFWTTSNNATYELYVYDGSFGSQLAYQTGSCAEFGYYSIPLTTPVSVTNGQQFTVAVKMTTPGFDYPIPIELATDICEPSIQTEVCFVKLLDSDPWDDAAGFGVNVCLRAKITTPPVDNKGDFDGDGDIDLADFVEFVAAYGSSTGDANYNVIGDFDDDGDIDLADFVEFVAVYGT</sequence>
<dbReference type="InterPro" id="IPR040528">
    <property type="entry name" value="Lectin-like"/>
</dbReference>
<accession>X1GNF4</accession>
<organism evidence="2">
    <name type="scientific">marine sediment metagenome</name>
    <dbReference type="NCBI Taxonomy" id="412755"/>
    <lineage>
        <taxon>unclassified sequences</taxon>
        <taxon>metagenomes</taxon>
        <taxon>ecological metagenomes</taxon>
    </lineage>
</organism>
<dbReference type="GO" id="GO:0000272">
    <property type="term" value="P:polysaccharide catabolic process"/>
    <property type="evidence" value="ECO:0007669"/>
    <property type="project" value="InterPro"/>
</dbReference>
<dbReference type="EMBL" id="BARU01005313">
    <property type="protein sequence ID" value="GAH34513.1"/>
    <property type="molecule type" value="Genomic_DNA"/>
</dbReference>
<dbReference type="Gene3D" id="1.10.1330.10">
    <property type="entry name" value="Dockerin domain"/>
    <property type="match status" value="1"/>
</dbReference>
<dbReference type="SUPFAM" id="SSF63446">
    <property type="entry name" value="Type I dockerin domain"/>
    <property type="match status" value="1"/>
</dbReference>
<dbReference type="AlphaFoldDB" id="X1GNF4"/>
<dbReference type="InterPro" id="IPR002048">
    <property type="entry name" value="EF_hand_dom"/>
</dbReference>
<dbReference type="PROSITE" id="PS50222">
    <property type="entry name" value="EF_HAND_2"/>
    <property type="match status" value="1"/>
</dbReference>
<dbReference type="InterPro" id="IPR038765">
    <property type="entry name" value="Papain-like_cys_pep_sf"/>
</dbReference>
<comment type="caution">
    <text evidence="2">The sequence shown here is derived from an EMBL/GenBank/DDBJ whole genome shotgun (WGS) entry which is preliminary data.</text>
</comment>
<dbReference type="PROSITE" id="PS00018">
    <property type="entry name" value="EF_HAND_1"/>
    <property type="match status" value="2"/>
</dbReference>
<proteinExistence type="predicted"/>
<feature type="domain" description="EF-hand" evidence="1">
    <location>
        <begin position="195"/>
        <end position="217"/>
    </location>
</feature>
<feature type="non-terminal residue" evidence="2">
    <location>
        <position position="1"/>
    </location>
</feature>